<evidence type="ECO:0000259" key="6">
    <source>
        <dbReference type="PROSITE" id="PS50067"/>
    </source>
</evidence>
<organism evidence="7 8">
    <name type="scientific">Dispira parvispora</name>
    <dbReference type="NCBI Taxonomy" id="1520584"/>
    <lineage>
        <taxon>Eukaryota</taxon>
        <taxon>Fungi</taxon>
        <taxon>Fungi incertae sedis</taxon>
        <taxon>Zoopagomycota</taxon>
        <taxon>Kickxellomycotina</taxon>
        <taxon>Dimargaritomycetes</taxon>
        <taxon>Dimargaritales</taxon>
        <taxon>Dimargaritaceae</taxon>
        <taxon>Dispira</taxon>
    </lineage>
</organism>
<dbReference type="PANTHER" id="PTHR47970">
    <property type="entry name" value="KINESIN-LIKE PROTEIN KIF11"/>
    <property type="match status" value="1"/>
</dbReference>
<dbReference type="GO" id="GO:0008574">
    <property type="term" value="F:plus-end-directed microtubule motor activity"/>
    <property type="evidence" value="ECO:0007669"/>
    <property type="project" value="TreeGrafter"/>
</dbReference>
<dbReference type="InterPro" id="IPR001752">
    <property type="entry name" value="Kinesin_motor_dom"/>
</dbReference>
<evidence type="ECO:0000256" key="1">
    <source>
        <dbReference type="ARBA" id="ARBA00004245"/>
    </source>
</evidence>
<evidence type="ECO:0000313" key="8">
    <source>
        <dbReference type="Proteomes" id="UP001150925"/>
    </source>
</evidence>
<dbReference type="PANTHER" id="PTHR47970:SF12">
    <property type="entry name" value="KINESIN FAMILY MEMBER 11"/>
    <property type="match status" value="1"/>
</dbReference>
<proteinExistence type="inferred from homology"/>
<dbReference type="InterPro" id="IPR036961">
    <property type="entry name" value="Kinesin_motor_dom_sf"/>
</dbReference>
<dbReference type="Proteomes" id="UP001150925">
    <property type="component" value="Unassembled WGS sequence"/>
</dbReference>
<name>A0A9W8AG26_9FUNG</name>
<protein>
    <recommendedName>
        <fullName evidence="6">Kinesin motor domain-containing protein</fullName>
    </recommendedName>
</protein>
<accession>A0A9W8AG26</accession>
<dbReference type="InterPro" id="IPR047149">
    <property type="entry name" value="KIF11-like"/>
</dbReference>
<keyword evidence="2" id="KW-0963">Cytoplasm</keyword>
<feature type="domain" description="Kinesin motor" evidence="6">
    <location>
        <begin position="6"/>
        <end position="179"/>
    </location>
</feature>
<dbReference type="PROSITE" id="PS50067">
    <property type="entry name" value="KINESIN_MOTOR_2"/>
    <property type="match status" value="1"/>
</dbReference>
<keyword evidence="8" id="KW-1185">Reference proteome</keyword>
<feature type="non-terminal residue" evidence="7">
    <location>
        <position position="1"/>
    </location>
</feature>
<evidence type="ECO:0000256" key="5">
    <source>
        <dbReference type="PROSITE-ProRule" id="PRU00283"/>
    </source>
</evidence>
<dbReference type="Pfam" id="PF00225">
    <property type="entry name" value="Kinesin"/>
    <property type="match status" value="1"/>
</dbReference>
<sequence>MDKGTNIQVVVRCRGRNEREKRENYPLVISTQGGREVHVANHSFDKVLGKTYTFDRVYGPEARQADIHDQVAVPLLEEVLMGYNCTLFAYGQTGTGKTFTMEGDLNCTHTIASENAGIIPRTLFRLFHTLENNQAEFSVRLSYLELYNEELRDLFSAAEDDHRKLRIFDDNTSGSTKKG</sequence>
<dbReference type="InterPro" id="IPR027417">
    <property type="entry name" value="P-loop_NTPase"/>
</dbReference>
<evidence type="ECO:0000313" key="7">
    <source>
        <dbReference type="EMBL" id="KAJ1949417.1"/>
    </source>
</evidence>
<comment type="subcellular location">
    <subcellularLocation>
        <location evidence="1">Cytoplasm</location>
        <location evidence="1">Cytoskeleton</location>
    </subcellularLocation>
</comment>
<dbReference type="GO" id="GO:0008017">
    <property type="term" value="F:microtubule binding"/>
    <property type="evidence" value="ECO:0007669"/>
    <property type="project" value="InterPro"/>
</dbReference>
<evidence type="ECO:0000256" key="4">
    <source>
        <dbReference type="ARBA" id="ARBA00023212"/>
    </source>
</evidence>
<dbReference type="SMART" id="SM00129">
    <property type="entry name" value="KISc"/>
    <property type="match status" value="1"/>
</dbReference>
<dbReference type="EMBL" id="JANBPY010004023">
    <property type="protein sequence ID" value="KAJ1949417.1"/>
    <property type="molecule type" value="Genomic_DNA"/>
</dbReference>
<keyword evidence="5" id="KW-0067">ATP-binding</keyword>
<dbReference type="GO" id="GO:0072686">
    <property type="term" value="C:mitotic spindle"/>
    <property type="evidence" value="ECO:0007669"/>
    <property type="project" value="TreeGrafter"/>
</dbReference>
<feature type="binding site" evidence="5">
    <location>
        <begin position="91"/>
        <end position="98"/>
    </location>
    <ligand>
        <name>ATP</name>
        <dbReference type="ChEBI" id="CHEBI:30616"/>
    </ligand>
</feature>
<comment type="similarity">
    <text evidence="5">Belongs to the TRAFAC class myosin-kinesin ATPase superfamily. Kinesin family.</text>
</comment>
<dbReference type="GO" id="GO:0000073">
    <property type="term" value="P:initial mitotic spindle pole body separation"/>
    <property type="evidence" value="ECO:0007669"/>
    <property type="project" value="TreeGrafter"/>
</dbReference>
<comment type="caution">
    <text evidence="7">The sequence shown here is derived from an EMBL/GenBank/DDBJ whole genome shotgun (WGS) entry which is preliminary data.</text>
</comment>
<keyword evidence="3 5" id="KW-0505">Motor protein</keyword>
<keyword evidence="5" id="KW-0547">Nucleotide-binding</keyword>
<dbReference type="GO" id="GO:0005524">
    <property type="term" value="F:ATP binding"/>
    <property type="evidence" value="ECO:0007669"/>
    <property type="project" value="UniProtKB-UniRule"/>
</dbReference>
<keyword evidence="4" id="KW-0206">Cytoskeleton</keyword>
<gene>
    <name evidence="7" type="ORF">IWQ62_006738</name>
</gene>
<dbReference type="GO" id="GO:0005876">
    <property type="term" value="C:spindle microtubule"/>
    <property type="evidence" value="ECO:0007669"/>
    <property type="project" value="TreeGrafter"/>
</dbReference>
<dbReference type="GO" id="GO:0007018">
    <property type="term" value="P:microtubule-based movement"/>
    <property type="evidence" value="ECO:0007669"/>
    <property type="project" value="InterPro"/>
</dbReference>
<evidence type="ECO:0000256" key="2">
    <source>
        <dbReference type="ARBA" id="ARBA00022490"/>
    </source>
</evidence>
<reference evidence="7" key="1">
    <citation type="submission" date="2022-07" db="EMBL/GenBank/DDBJ databases">
        <title>Phylogenomic reconstructions and comparative analyses of Kickxellomycotina fungi.</title>
        <authorList>
            <person name="Reynolds N.K."/>
            <person name="Stajich J.E."/>
            <person name="Barry K."/>
            <person name="Grigoriev I.V."/>
            <person name="Crous P."/>
            <person name="Smith M.E."/>
        </authorList>
    </citation>
    <scope>NUCLEOTIDE SEQUENCE</scope>
    <source>
        <strain evidence="7">RSA 1196</strain>
    </source>
</reference>
<dbReference type="AlphaFoldDB" id="A0A9W8AG26"/>
<dbReference type="GO" id="GO:0005634">
    <property type="term" value="C:nucleus"/>
    <property type="evidence" value="ECO:0007669"/>
    <property type="project" value="TreeGrafter"/>
</dbReference>
<dbReference type="Gene3D" id="3.40.850.10">
    <property type="entry name" value="Kinesin motor domain"/>
    <property type="match status" value="1"/>
</dbReference>
<dbReference type="SUPFAM" id="SSF52540">
    <property type="entry name" value="P-loop containing nucleoside triphosphate hydrolases"/>
    <property type="match status" value="1"/>
</dbReference>
<evidence type="ECO:0000256" key="3">
    <source>
        <dbReference type="ARBA" id="ARBA00023175"/>
    </source>
</evidence>
<dbReference type="OrthoDB" id="3176171at2759"/>